<name>A0A915J8T1_ROMCU</name>
<keyword evidence="1" id="KW-1185">Reference proteome</keyword>
<protein>
    <submittedName>
        <fullName evidence="2">Uncharacterized protein</fullName>
    </submittedName>
</protein>
<dbReference type="AlphaFoldDB" id="A0A915J8T1"/>
<evidence type="ECO:0000313" key="2">
    <source>
        <dbReference type="WBParaSite" id="nRc.2.0.1.t22883-RA"/>
    </source>
</evidence>
<evidence type="ECO:0000313" key="1">
    <source>
        <dbReference type="Proteomes" id="UP000887565"/>
    </source>
</evidence>
<sequence length="73" mass="8595">MDQKSLLVKKHCQQCLAVKPDKNTPMELEEKLEDYGQPIQEENDLPSDMVEYPEDAQQQMKDYWSPVEQRSPL</sequence>
<dbReference type="Proteomes" id="UP000887565">
    <property type="component" value="Unplaced"/>
</dbReference>
<dbReference type="WBParaSite" id="nRc.2.0.1.t22883-RA">
    <property type="protein sequence ID" value="nRc.2.0.1.t22883-RA"/>
    <property type="gene ID" value="nRc.2.0.1.g22883"/>
</dbReference>
<proteinExistence type="predicted"/>
<accession>A0A915J8T1</accession>
<reference evidence="2" key="1">
    <citation type="submission" date="2022-11" db="UniProtKB">
        <authorList>
            <consortium name="WormBaseParasite"/>
        </authorList>
    </citation>
    <scope>IDENTIFICATION</scope>
</reference>
<organism evidence="1 2">
    <name type="scientific">Romanomermis culicivorax</name>
    <name type="common">Nematode worm</name>
    <dbReference type="NCBI Taxonomy" id="13658"/>
    <lineage>
        <taxon>Eukaryota</taxon>
        <taxon>Metazoa</taxon>
        <taxon>Ecdysozoa</taxon>
        <taxon>Nematoda</taxon>
        <taxon>Enoplea</taxon>
        <taxon>Dorylaimia</taxon>
        <taxon>Mermithida</taxon>
        <taxon>Mermithoidea</taxon>
        <taxon>Mermithidae</taxon>
        <taxon>Romanomermis</taxon>
    </lineage>
</organism>